<evidence type="ECO:0000256" key="1">
    <source>
        <dbReference type="ARBA" id="ARBA00022741"/>
    </source>
</evidence>
<dbReference type="InterPro" id="IPR005225">
    <property type="entry name" value="Small_GTP-bd"/>
</dbReference>
<dbReference type="FunFam" id="3.40.50.300:FF:000055">
    <property type="entry name" value="GTP-binding protein TypA"/>
    <property type="match status" value="1"/>
</dbReference>
<dbReference type="PANTHER" id="PTHR42908">
    <property type="entry name" value="TRANSLATION ELONGATION FACTOR-RELATED"/>
    <property type="match status" value="1"/>
</dbReference>
<dbReference type="GO" id="GO:1990904">
    <property type="term" value="C:ribonucleoprotein complex"/>
    <property type="evidence" value="ECO:0007669"/>
    <property type="project" value="TreeGrafter"/>
</dbReference>
<dbReference type="Gene3D" id="3.30.70.870">
    <property type="entry name" value="Elongation Factor G (Translational Gtpase), domain 3"/>
    <property type="match status" value="1"/>
</dbReference>
<dbReference type="Gene3D" id="2.40.30.10">
    <property type="entry name" value="Translation factors"/>
    <property type="match status" value="1"/>
</dbReference>
<dbReference type="InterPro" id="IPR009000">
    <property type="entry name" value="Transl_B-barrel_sf"/>
</dbReference>
<dbReference type="EC" id="3.6.5.-" evidence="3"/>
<dbReference type="InterPro" id="IPR047041">
    <property type="entry name" value="BipA_GTP-bd_dom"/>
</dbReference>
<feature type="domain" description="Tr-type G" evidence="4">
    <location>
        <begin position="6"/>
        <end position="209"/>
    </location>
</feature>
<keyword evidence="3" id="KW-0694">RNA-binding</keyword>
<keyword evidence="2 3" id="KW-0342">GTP-binding</keyword>
<dbReference type="GO" id="GO:0005525">
    <property type="term" value="F:GTP binding"/>
    <property type="evidence" value="ECO:0007669"/>
    <property type="project" value="UniProtKB-UniRule"/>
</dbReference>
<dbReference type="Pfam" id="PF21018">
    <property type="entry name" value="BipA_C"/>
    <property type="match status" value="1"/>
</dbReference>
<dbReference type="FunFam" id="3.30.70.870:FF:000003">
    <property type="entry name" value="GTP-binding protein TypA"/>
    <property type="match status" value="1"/>
</dbReference>
<dbReference type="Pfam" id="PF00009">
    <property type="entry name" value="GTP_EFTU"/>
    <property type="match status" value="1"/>
</dbReference>
<dbReference type="InterPro" id="IPR031157">
    <property type="entry name" value="G_TR_CS"/>
</dbReference>
<dbReference type="GO" id="GO:0043022">
    <property type="term" value="F:ribosome binding"/>
    <property type="evidence" value="ECO:0007669"/>
    <property type="project" value="UniProtKB-UniRule"/>
</dbReference>
<dbReference type="SUPFAM" id="SSF52540">
    <property type="entry name" value="P-loop containing nucleoside triphosphate hydrolases"/>
    <property type="match status" value="1"/>
</dbReference>
<feature type="binding site" evidence="3">
    <location>
        <begin position="131"/>
        <end position="134"/>
    </location>
    <ligand>
        <name>GTP</name>
        <dbReference type="ChEBI" id="CHEBI:37565"/>
    </ligand>
</feature>
<comment type="similarity">
    <text evidence="3">Belongs to the TRAFAC class translation factor GTPase superfamily. Classic translation factor GTPase family. BipA subfamily.</text>
</comment>
<comment type="catalytic activity">
    <reaction evidence="3">
        <text>GTP + H2O = GDP + phosphate + H(+)</text>
        <dbReference type="Rhea" id="RHEA:19669"/>
        <dbReference type="ChEBI" id="CHEBI:15377"/>
        <dbReference type="ChEBI" id="CHEBI:15378"/>
        <dbReference type="ChEBI" id="CHEBI:37565"/>
        <dbReference type="ChEBI" id="CHEBI:43474"/>
        <dbReference type="ChEBI" id="CHEBI:58189"/>
    </reaction>
</comment>
<evidence type="ECO:0000256" key="3">
    <source>
        <dbReference type="HAMAP-Rule" id="MF_00849"/>
    </source>
</evidence>
<evidence type="ECO:0000313" key="5">
    <source>
        <dbReference type="EMBL" id="PNH19322.1"/>
    </source>
</evidence>
<dbReference type="InterPro" id="IPR000640">
    <property type="entry name" value="EFG_V-like"/>
</dbReference>
<protein>
    <recommendedName>
        <fullName evidence="3">Large ribosomal subunit assembly factor BipA</fullName>
        <ecNumber evidence="3">3.6.5.-</ecNumber>
    </recommendedName>
    <alternativeName>
        <fullName evidence="3">GTP-binding protein BipA</fullName>
    </alternativeName>
</protein>
<dbReference type="GO" id="GO:0019843">
    <property type="term" value="F:rRNA binding"/>
    <property type="evidence" value="ECO:0007669"/>
    <property type="project" value="UniProtKB-KW"/>
</dbReference>
<dbReference type="CDD" id="cd16263">
    <property type="entry name" value="BipA_III"/>
    <property type="match status" value="1"/>
</dbReference>
<dbReference type="AlphaFoldDB" id="A0A2J8B3H1"/>
<dbReference type="Gene3D" id="2.40.50.250">
    <property type="entry name" value="bipa protein"/>
    <property type="match status" value="1"/>
</dbReference>
<dbReference type="PROSITE" id="PS00301">
    <property type="entry name" value="G_TR_1"/>
    <property type="match status" value="1"/>
</dbReference>
<organism evidence="5 6">
    <name type="scientific">Mageeibacillus indolicus</name>
    <dbReference type="NCBI Taxonomy" id="884684"/>
    <lineage>
        <taxon>Bacteria</taxon>
        <taxon>Bacillati</taxon>
        <taxon>Bacillota</taxon>
        <taxon>Clostridia</taxon>
        <taxon>Eubacteriales</taxon>
        <taxon>Oscillospiraceae</taxon>
        <taxon>Mageeibacillus</taxon>
    </lineage>
</organism>
<dbReference type="PROSITE" id="PS51722">
    <property type="entry name" value="G_TR_2"/>
    <property type="match status" value="1"/>
</dbReference>
<comment type="subunit">
    <text evidence="3">Monomer.</text>
</comment>
<dbReference type="CDD" id="cd03710">
    <property type="entry name" value="BipA_TypA_C"/>
    <property type="match status" value="1"/>
</dbReference>
<dbReference type="EMBL" id="NBZD01000001">
    <property type="protein sequence ID" value="PNH19322.1"/>
    <property type="molecule type" value="Genomic_DNA"/>
</dbReference>
<dbReference type="SUPFAM" id="SSF50447">
    <property type="entry name" value="Translation proteins"/>
    <property type="match status" value="1"/>
</dbReference>
<dbReference type="GO" id="GO:0005829">
    <property type="term" value="C:cytosol"/>
    <property type="evidence" value="ECO:0007669"/>
    <property type="project" value="TreeGrafter"/>
</dbReference>
<dbReference type="SUPFAM" id="SSF54980">
    <property type="entry name" value="EF-G C-terminal domain-like"/>
    <property type="match status" value="2"/>
</dbReference>
<gene>
    <name evidence="3" type="primary">bipA</name>
    <name evidence="5" type="ORF">B7R76_00050</name>
</gene>
<dbReference type="SMART" id="SM00838">
    <property type="entry name" value="EFG_C"/>
    <property type="match status" value="1"/>
</dbReference>
<dbReference type="GO" id="GO:0003924">
    <property type="term" value="F:GTPase activity"/>
    <property type="evidence" value="ECO:0007669"/>
    <property type="project" value="UniProtKB-UniRule"/>
</dbReference>
<dbReference type="NCBIfam" id="TIGR00231">
    <property type="entry name" value="small_GTP"/>
    <property type="match status" value="1"/>
</dbReference>
<dbReference type="Pfam" id="PF00679">
    <property type="entry name" value="EFG_C"/>
    <property type="match status" value="1"/>
</dbReference>
<dbReference type="InterPro" id="IPR047042">
    <property type="entry name" value="BipA_II"/>
</dbReference>
<accession>A0A2J8B3H1</accession>
<sequence>MLKKIENLRNVAIIAHVDHGKTTLVDAMLRQSGTFRANEQVETRVMDSNDIERERGITILAKNTAIQYGDVRINIVDTPGHADFGGEVERVLKMVDGVLLVVDAYDGPMPQTRFVLRKALELQLKPIVVINKVDRPDARPAEVEDMILELFMELGADDEQLEFPVVYAAAKLGIAAKDCASVMNGTAKDIFPLLDVLIKNVPCPEGDPEAGLQMLVSNIDADPYIGRLAIGRVERGTIKSNQSVVVCNKDDLNGKTYRLAKLQRYEGLRRVDIESATIGEIVCVAGIAGINIGDTVCPTGQVDPLPFVDIDEPTIAMTFSVNTSPFAGKDGKFVTSRHLRDRLFKEMETNVAMRLEETDSPDAYIVKGRGELHISILIENMRRQGYEFQVSKPRVITKEVDGVLCEPEEYVLIDVPENYVGVVIEKMGGRKAELLNMQPPTKGYTRLEFKIPSRGLIGYRTEFLTDTKGNGIINSVIDGFVPWKGDITTRNHGVLVAWETGEAVTYGLYNAQERGPLFIGPGTPVYEGMIVGSNPKPDDIVVNVCKKKHVTNMRAAGSDDALRLVAPTQFSLEQCMEFVDDDELIEVTPKNMRMRKRILSTEQRAKERSKKKA</sequence>
<dbReference type="InterPro" id="IPR004161">
    <property type="entry name" value="EFTu-like_2"/>
</dbReference>
<evidence type="ECO:0000313" key="6">
    <source>
        <dbReference type="Proteomes" id="UP000236394"/>
    </source>
</evidence>
<dbReference type="PANTHER" id="PTHR42908:SF8">
    <property type="entry name" value="TR-TYPE G DOMAIN-CONTAINING PROTEIN"/>
    <property type="match status" value="1"/>
</dbReference>
<dbReference type="NCBIfam" id="TIGR01394">
    <property type="entry name" value="TypA_BipA"/>
    <property type="match status" value="1"/>
</dbReference>
<dbReference type="InterPro" id="IPR035651">
    <property type="entry name" value="BipA_V"/>
</dbReference>
<comment type="subcellular location">
    <subcellularLocation>
        <location evidence="3">Cytoplasm</location>
    </subcellularLocation>
    <text evidence="3">Binds to ribosomes.</text>
</comment>
<dbReference type="InterPro" id="IPR042116">
    <property type="entry name" value="TypA/BipA_C"/>
</dbReference>
<evidence type="ECO:0000259" key="4">
    <source>
        <dbReference type="PROSITE" id="PS51722"/>
    </source>
</evidence>
<comment type="caution">
    <text evidence="5">The sequence shown here is derived from an EMBL/GenBank/DDBJ whole genome shotgun (WGS) entry which is preliminary data.</text>
</comment>
<keyword evidence="3" id="KW-0378">Hydrolase</keyword>
<dbReference type="Pfam" id="PF03144">
    <property type="entry name" value="GTP_EFTU_D2"/>
    <property type="match status" value="1"/>
</dbReference>
<keyword evidence="3" id="KW-0963">Cytoplasm</keyword>
<dbReference type="CDD" id="cd01891">
    <property type="entry name" value="TypA_BipA"/>
    <property type="match status" value="1"/>
</dbReference>
<evidence type="ECO:0000256" key="2">
    <source>
        <dbReference type="ARBA" id="ARBA00023134"/>
    </source>
</evidence>
<dbReference type="GO" id="GO:0000049">
    <property type="term" value="F:tRNA binding"/>
    <property type="evidence" value="ECO:0007669"/>
    <property type="project" value="UniProtKB-KW"/>
</dbReference>
<dbReference type="FunFam" id="3.30.70.240:FF:000002">
    <property type="entry name" value="GTP-binding protein TypA"/>
    <property type="match status" value="1"/>
</dbReference>
<name>A0A2J8B3H1_9FIRM</name>
<dbReference type="HAMAP" id="MF_00849">
    <property type="entry name" value="BipA"/>
    <property type="match status" value="1"/>
</dbReference>
<dbReference type="Proteomes" id="UP000236394">
    <property type="component" value="Unassembled WGS sequence"/>
</dbReference>
<feature type="binding site" evidence="3">
    <location>
        <begin position="18"/>
        <end position="23"/>
    </location>
    <ligand>
        <name>GTP</name>
        <dbReference type="ChEBI" id="CHEBI:37565"/>
    </ligand>
</feature>
<proteinExistence type="inferred from homology"/>
<dbReference type="PRINTS" id="PR00315">
    <property type="entry name" value="ELONGATNFCT"/>
</dbReference>
<dbReference type="InterPro" id="IPR047043">
    <property type="entry name" value="BipA_III"/>
</dbReference>
<keyword evidence="1 3" id="KW-0547">Nucleotide-binding</keyword>
<dbReference type="CDD" id="cd03691">
    <property type="entry name" value="BipA_TypA_II"/>
    <property type="match status" value="1"/>
</dbReference>
<dbReference type="GO" id="GO:0000027">
    <property type="term" value="P:ribosomal large subunit assembly"/>
    <property type="evidence" value="ECO:0007669"/>
    <property type="project" value="UniProtKB-UniRule"/>
</dbReference>
<dbReference type="InterPro" id="IPR006298">
    <property type="entry name" value="BipA"/>
</dbReference>
<dbReference type="RefSeq" id="WP_034575160.1">
    <property type="nucleotide sequence ID" value="NZ_NBZD01000001.1"/>
</dbReference>
<dbReference type="InterPro" id="IPR027417">
    <property type="entry name" value="P-loop_NTPase"/>
</dbReference>
<dbReference type="Gene3D" id="3.40.50.300">
    <property type="entry name" value="P-loop containing nucleotide triphosphate hydrolases"/>
    <property type="match status" value="1"/>
</dbReference>
<reference evidence="6" key="1">
    <citation type="submission" date="2017-04" db="EMBL/GenBank/DDBJ databases">
        <authorList>
            <person name="Bumgarner R.E."/>
            <person name="Fredricks D.N."/>
            <person name="Srinivasan S."/>
        </authorList>
    </citation>
    <scope>NUCLEOTIDE SEQUENCE [LARGE SCALE GENOMIC DNA]</scope>
    <source>
        <strain evidence="6">KA00405</strain>
    </source>
</reference>
<dbReference type="InterPro" id="IPR035647">
    <property type="entry name" value="EFG_III/V"/>
</dbReference>
<dbReference type="InterPro" id="IPR000795">
    <property type="entry name" value="T_Tr_GTP-bd_dom"/>
</dbReference>
<dbReference type="InterPro" id="IPR048876">
    <property type="entry name" value="BipA_C"/>
</dbReference>
<keyword evidence="3" id="KW-0820">tRNA-binding</keyword>
<keyword evidence="3" id="KW-0690">Ribosome biogenesis</keyword>
<keyword evidence="3" id="KW-0699">rRNA-binding</keyword>
<dbReference type="Gene3D" id="3.30.70.240">
    <property type="match status" value="1"/>
</dbReference>
<comment type="function">
    <text evidence="3">A 50S ribosomal subunit assembly protein with GTPase activity, required for 50S subunit assembly at low temperatures, may also play a role in translation. Binds GTP and analogs. Binds the 70S ribosome between the 30S and 50S subunits, in a similar position as ribosome-bound EF-G; it contacts a number of ribosomal proteins, both rRNAs and the A-site tRNA.</text>
</comment>
<dbReference type="FunFam" id="2.40.50.250:FF:000001">
    <property type="entry name" value="GTP-binding protein TypA"/>
    <property type="match status" value="1"/>
</dbReference>